<dbReference type="EMBL" id="KN824308">
    <property type="protein sequence ID" value="KIM26185.1"/>
    <property type="molecule type" value="Genomic_DNA"/>
</dbReference>
<gene>
    <name evidence="6" type="ORF">M408DRAFT_46444</name>
</gene>
<keyword evidence="4" id="KW-0378">Hydrolase</keyword>
<dbReference type="OrthoDB" id="771136at2759"/>
<dbReference type="InterPro" id="IPR001969">
    <property type="entry name" value="Aspartic_peptidase_AS"/>
</dbReference>
<dbReference type="PROSITE" id="PS51767">
    <property type="entry name" value="PEPTIDASE_A1"/>
    <property type="match status" value="1"/>
</dbReference>
<dbReference type="Proteomes" id="UP000054097">
    <property type="component" value="Unassembled WGS sequence"/>
</dbReference>
<keyword evidence="4" id="KW-0645">Protease</keyword>
<dbReference type="STRING" id="933852.A0A0C3ANN9"/>
<sequence>PSSLDKRGTKQTIPMSSFQQDNLYYATVKIGTPVQALDVQLDTGSSDLWVPTGTCRNCNMSQVQPIFDNSQAAFLYNRSSTYTISTQEATVSYGDGSAVTGFVASDVVSMGSFSTDRQTFIATESETGDFDVAGLIGLGWPTLAESGGTPWWLNVLEQFESPEMSFHLAEPSWNAPATDSIAPGGQFTLGGRNASMYDGEIQFVPILAQDYWSVPLNSIVIPSASGGAGTTLTPEEAEISAIIDSGSTIITGPKRLVDAFYAAVEGAVQGETVSADLQGQWLVPCDTSVNAQFLFGNVTVTLPASVLHQSAAQSVTSPTSATQLCLGSLTSAGDGETTYPAWIFGDSLMKGVYTVFRAGTA</sequence>
<dbReference type="PANTHER" id="PTHR47966">
    <property type="entry name" value="BETA-SITE APP-CLEAVING ENZYME, ISOFORM A-RELATED"/>
    <property type="match status" value="1"/>
</dbReference>
<organism evidence="6 7">
    <name type="scientific">Serendipita vermifera MAFF 305830</name>
    <dbReference type="NCBI Taxonomy" id="933852"/>
    <lineage>
        <taxon>Eukaryota</taxon>
        <taxon>Fungi</taxon>
        <taxon>Dikarya</taxon>
        <taxon>Basidiomycota</taxon>
        <taxon>Agaricomycotina</taxon>
        <taxon>Agaricomycetes</taxon>
        <taxon>Sebacinales</taxon>
        <taxon>Serendipitaceae</taxon>
        <taxon>Serendipita</taxon>
    </lineage>
</organism>
<evidence type="ECO:0000256" key="1">
    <source>
        <dbReference type="ARBA" id="ARBA00007447"/>
    </source>
</evidence>
<evidence type="ECO:0000313" key="6">
    <source>
        <dbReference type="EMBL" id="KIM26185.1"/>
    </source>
</evidence>
<dbReference type="AlphaFoldDB" id="A0A0C3ANN9"/>
<dbReference type="PANTHER" id="PTHR47966:SF51">
    <property type="entry name" value="BETA-SITE APP-CLEAVING ENZYME, ISOFORM A-RELATED"/>
    <property type="match status" value="1"/>
</dbReference>
<evidence type="ECO:0000313" key="7">
    <source>
        <dbReference type="Proteomes" id="UP000054097"/>
    </source>
</evidence>
<dbReference type="SUPFAM" id="SSF50630">
    <property type="entry name" value="Acid proteases"/>
    <property type="match status" value="1"/>
</dbReference>
<dbReference type="PROSITE" id="PS00141">
    <property type="entry name" value="ASP_PROTEASE"/>
    <property type="match status" value="1"/>
</dbReference>
<evidence type="ECO:0000256" key="2">
    <source>
        <dbReference type="ARBA" id="ARBA00022750"/>
    </source>
</evidence>
<proteinExistence type="inferred from homology"/>
<evidence type="ECO:0000256" key="3">
    <source>
        <dbReference type="PIRSR" id="PIRSR601461-1"/>
    </source>
</evidence>
<accession>A0A0C3ANN9</accession>
<dbReference type="HOGENOM" id="CLU_013253_1_2_1"/>
<reference evidence="6 7" key="1">
    <citation type="submission" date="2014-04" db="EMBL/GenBank/DDBJ databases">
        <authorList>
            <consortium name="DOE Joint Genome Institute"/>
            <person name="Kuo A."/>
            <person name="Zuccaro A."/>
            <person name="Kohler A."/>
            <person name="Nagy L.G."/>
            <person name="Floudas D."/>
            <person name="Copeland A."/>
            <person name="Barry K.W."/>
            <person name="Cichocki N."/>
            <person name="Veneault-Fourrey C."/>
            <person name="LaButti K."/>
            <person name="Lindquist E.A."/>
            <person name="Lipzen A."/>
            <person name="Lundell T."/>
            <person name="Morin E."/>
            <person name="Murat C."/>
            <person name="Sun H."/>
            <person name="Tunlid A."/>
            <person name="Henrissat B."/>
            <person name="Grigoriev I.V."/>
            <person name="Hibbett D.S."/>
            <person name="Martin F."/>
            <person name="Nordberg H.P."/>
            <person name="Cantor M.N."/>
            <person name="Hua S.X."/>
        </authorList>
    </citation>
    <scope>NUCLEOTIDE SEQUENCE [LARGE SCALE GENOMIC DNA]</scope>
    <source>
        <strain evidence="6 7">MAFF 305830</strain>
    </source>
</reference>
<dbReference type="CDD" id="cd05471">
    <property type="entry name" value="pepsin_like"/>
    <property type="match status" value="1"/>
</dbReference>
<dbReference type="InterPro" id="IPR001461">
    <property type="entry name" value="Aspartic_peptidase_A1"/>
</dbReference>
<feature type="non-terminal residue" evidence="6">
    <location>
        <position position="361"/>
    </location>
</feature>
<dbReference type="InterPro" id="IPR033121">
    <property type="entry name" value="PEPTIDASE_A1"/>
</dbReference>
<feature type="non-terminal residue" evidence="6">
    <location>
        <position position="1"/>
    </location>
</feature>
<comment type="similarity">
    <text evidence="1 4">Belongs to the peptidase A1 family.</text>
</comment>
<name>A0A0C3ANN9_SERVB</name>
<dbReference type="PRINTS" id="PR00792">
    <property type="entry name" value="PEPSIN"/>
</dbReference>
<dbReference type="GO" id="GO:0006508">
    <property type="term" value="P:proteolysis"/>
    <property type="evidence" value="ECO:0007669"/>
    <property type="project" value="UniProtKB-KW"/>
</dbReference>
<evidence type="ECO:0000259" key="5">
    <source>
        <dbReference type="PROSITE" id="PS51767"/>
    </source>
</evidence>
<dbReference type="Pfam" id="PF00026">
    <property type="entry name" value="Asp"/>
    <property type="match status" value="1"/>
</dbReference>
<feature type="domain" description="Peptidase A1" evidence="5">
    <location>
        <begin position="24"/>
        <end position="361"/>
    </location>
</feature>
<protein>
    <recommendedName>
        <fullName evidence="5">Peptidase A1 domain-containing protein</fullName>
    </recommendedName>
</protein>
<keyword evidence="2 4" id="KW-0064">Aspartyl protease</keyword>
<dbReference type="Gene3D" id="2.40.70.10">
    <property type="entry name" value="Acid Proteases"/>
    <property type="match status" value="2"/>
</dbReference>
<feature type="active site" evidence="3">
    <location>
        <position position="244"/>
    </location>
</feature>
<dbReference type="InterPro" id="IPR021109">
    <property type="entry name" value="Peptidase_aspartic_dom_sf"/>
</dbReference>
<dbReference type="GO" id="GO:0004190">
    <property type="term" value="F:aspartic-type endopeptidase activity"/>
    <property type="evidence" value="ECO:0007669"/>
    <property type="project" value="UniProtKB-KW"/>
</dbReference>
<keyword evidence="7" id="KW-1185">Reference proteome</keyword>
<evidence type="ECO:0000256" key="4">
    <source>
        <dbReference type="RuleBase" id="RU000454"/>
    </source>
</evidence>
<feature type="active site" evidence="3">
    <location>
        <position position="42"/>
    </location>
</feature>
<dbReference type="InterPro" id="IPR034164">
    <property type="entry name" value="Pepsin-like_dom"/>
</dbReference>
<reference evidence="7" key="2">
    <citation type="submission" date="2015-01" db="EMBL/GenBank/DDBJ databases">
        <title>Evolutionary Origins and Diversification of the Mycorrhizal Mutualists.</title>
        <authorList>
            <consortium name="DOE Joint Genome Institute"/>
            <consortium name="Mycorrhizal Genomics Consortium"/>
            <person name="Kohler A."/>
            <person name="Kuo A."/>
            <person name="Nagy L.G."/>
            <person name="Floudas D."/>
            <person name="Copeland A."/>
            <person name="Barry K.W."/>
            <person name="Cichocki N."/>
            <person name="Veneault-Fourrey C."/>
            <person name="LaButti K."/>
            <person name="Lindquist E.A."/>
            <person name="Lipzen A."/>
            <person name="Lundell T."/>
            <person name="Morin E."/>
            <person name="Murat C."/>
            <person name="Riley R."/>
            <person name="Ohm R."/>
            <person name="Sun H."/>
            <person name="Tunlid A."/>
            <person name="Henrissat B."/>
            <person name="Grigoriev I.V."/>
            <person name="Hibbett D.S."/>
            <person name="Martin F."/>
        </authorList>
    </citation>
    <scope>NUCLEOTIDE SEQUENCE [LARGE SCALE GENOMIC DNA]</scope>
    <source>
        <strain evidence="7">MAFF 305830</strain>
    </source>
</reference>